<keyword evidence="1" id="KW-0472">Membrane</keyword>
<keyword evidence="1" id="KW-0812">Transmembrane</keyword>
<protein>
    <submittedName>
        <fullName evidence="2">Uncharacterized protein</fullName>
    </submittedName>
</protein>
<keyword evidence="1" id="KW-1133">Transmembrane helix</keyword>
<evidence type="ECO:0000313" key="2">
    <source>
        <dbReference type="EMBL" id="DAD66083.1"/>
    </source>
</evidence>
<reference evidence="2" key="1">
    <citation type="journal article" date="2021" name="Proc. Natl. Acad. Sci. U.S.A.">
        <title>A Catalog of Tens of Thousands of Viruses from Human Metagenomes Reveals Hidden Associations with Chronic Diseases.</title>
        <authorList>
            <person name="Tisza M.J."/>
            <person name="Buck C.B."/>
        </authorList>
    </citation>
    <scope>NUCLEOTIDE SEQUENCE</scope>
    <source>
        <strain evidence="2">CtDmQ3</strain>
    </source>
</reference>
<evidence type="ECO:0000256" key="1">
    <source>
        <dbReference type="SAM" id="Phobius"/>
    </source>
</evidence>
<feature type="transmembrane region" description="Helical" evidence="1">
    <location>
        <begin position="12"/>
        <end position="30"/>
    </location>
</feature>
<dbReference type="EMBL" id="BK014653">
    <property type="protein sequence ID" value="DAD66083.1"/>
    <property type="molecule type" value="Genomic_DNA"/>
</dbReference>
<organism evidence="2">
    <name type="scientific">Siphoviridae sp. ctDmQ3</name>
    <dbReference type="NCBI Taxonomy" id="2823570"/>
    <lineage>
        <taxon>Viruses</taxon>
        <taxon>Duplodnaviria</taxon>
        <taxon>Heunggongvirae</taxon>
        <taxon>Uroviricota</taxon>
        <taxon>Caudoviricetes</taxon>
    </lineage>
</organism>
<accession>A0A8S5L830</accession>
<proteinExistence type="predicted"/>
<name>A0A8S5L830_9CAUD</name>
<sequence>MITLEVYSDAIFYFRADISKKIAAIFLVFVKLHNRLIMKNIHTLMLK</sequence>